<dbReference type="PROSITE" id="PS00080">
    <property type="entry name" value="MULTICOPPER_OXIDASE2"/>
    <property type="match status" value="1"/>
</dbReference>
<comment type="cofactor">
    <cofactor evidence="1">
        <name>Cu cation</name>
        <dbReference type="ChEBI" id="CHEBI:23378"/>
    </cofactor>
</comment>
<dbReference type="GO" id="GO:0005576">
    <property type="term" value="C:extracellular region"/>
    <property type="evidence" value="ECO:0007669"/>
    <property type="project" value="UniProtKB-SubCell"/>
</dbReference>
<dbReference type="AlphaFoldDB" id="A0AAD8LJ41"/>
<dbReference type="InterPro" id="IPR011707">
    <property type="entry name" value="Cu-oxidase-like_N"/>
</dbReference>
<comment type="caution">
    <text evidence="20">The sequence shown here is derived from an EMBL/GenBank/DDBJ whole genome shotgun (WGS) entry which is preliminary data.</text>
</comment>
<keyword evidence="9" id="KW-0677">Repeat</keyword>
<dbReference type="GO" id="GO:0050687">
    <property type="term" value="P:negative regulation of defense response to virus"/>
    <property type="evidence" value="ECO:0007669"/>
    <property type="project" value="UniProtKB-ARBA"/>
</dbReference>
<dbReference type="FunFam" id="2.60.40.420:FF:000058">
    <property type="entry name" value="L-ascorbate oxidase"/>
    <property type="match status" value="1"/>
</dbReference>
<evidence type="ECO:0000259" key="19">
    <source>
        <dbReference type="Pfam" id="PF07732"/>
    </source>
</evidence>
<dbReference type="Pfam" id="PF07731">
    <property type="entry name" value="Cu-oxidase_2"/>
    <property type="match status" value="1"/>
</dbReference>
<dbReference type="Proteomes" id="UP001229421">
    <property type="component" value="Unassembled WGS sequence"/>
</dbReference>
<dbReference type="InterPro" id="IPR008972">
    <property type="entry name" value="Cupredoxin"/>
</dbReference>
<evidence type="ECO:0000256" key="13">
    <source>
        <dbReference type="ARBA" id="ARBA00023180"/>
    </source>
</evidence>
<evidence type="ECO:0000256" key="1">
    <source>
        <dbReference type="ARBA" id="ARBA00001935"/>
    </source>
</evidence>
<dbReference type="GO" id="GO:0009615">
    <property type="term" value="P:response to virus"/>
    <property type="evidence" value="ECO:0007669"/>
    <property type="project" value="UniProtKB-ARBA"/>
</dbReference>
<dbReference type="Pfam" id="PF00394">
    <property type="entry name" value="Cu-oxidase"/>
    <property type="match status" value="1"/>
</dbReference>
<dbReference type="InterPro" id="IPR045087">
    <property type="entry name" value="Cu-oxidase_fam"/>
</dbReference>
<evidence type="ECO:0000256" key="15">
    <source>
        <dbReference type="ARBA" id="ARBA00054778"/>
    </source>
</evidence>
<organism evidence="20 21">
    <name type="scientific">Tagetes erecta</name>
    <name type="common">African marigold</name>
    <dbReference type="NCBI Taxonomy" id="13708"/>
    <lineage>
        <taxon>Eukaryota</taxon>
        <taxon>Viridiplantae</taxon>
        <taxon>Streptophyta</taxon>
        <taxon>Embryophyta</taxon>
        <taxon>Tracheophyta</taxon>
        <taxon>Spermatophyta</taxon>
        <taxon>Magnoliopsida</taxon>
        <taxon>eudicotyledons</taxon>
        <taxon>Gunneridae</taxon>
        <taxon>Pentapetalae</taxon>
        <taxon>asterids</taxon>
        <taxon>campanulids</taxon>
        <taxon>Asterales</taxon>
        <taxon>Asteraceae</taxon>
        <taxon>Asteroideae</taxon>
        <taxon>Heliantheae alliance</taxon>
        <taxon>Tageteae</taxon>
        <taxon>Tagetes</taxon>
    </lineage>
</organism>
<comment type="catalytic activity">
    <reaction evidence="14">
        <text>4 L-ascorbate + O2 = 4 monodehydro-L-ascorbate radical + 2 H2O</text>
        <dbReference type="Rhea" id="RHEA:30243"/>
        <dbReference type="ChEBI" id="CHEBI:15377"/>
        <dbReference type="ChEBI" id="CHEBI:15379"/>
        <dbReference type="ChEBI" id="CHEBI:38290"/>
        <dbReference type="ChEBI" id="CHEBI:59513"/>
        <dbReference type="EC" id="1.10.3.3"/>
    </reaction>
</comment>
<keyword evidence="12" id="KW-1015">Disulfide bond</keyword>
<keyword evidence="7" id="KW-0964">Secreted</keyword>
<comment type="subunit">
    <text evidence="4">Dimer.</text>
</comment>
<evidence type="ECO:0000256" key="4">
    <source>
        <dbReference type="ARBA" id="ARBA00011473"/>
    </source>
</evidence>
<evidence type="ECO:0000256" key="16">
    <source>
        <dbReference type="SAM" id="SignalP"/>
    </source>
</evidence>
<evidence type="ECO:0000256" key="10">
    <source>
        <dbReference type="ARBA" id="ARBA00023002"/>
    </source>
</evidence>
<dbReference type="CDD" id="cd13845">
    <property type="entry name" value="CuRO_1_AAO"/>
    <property type="match status" value="1"/>
</dbReference>
<evidence type="ECO:0000256" key="6">
    <source>
        <dbReference type="ARBA" id="ARBA00022095"/>
    </source>
</evidence>
<protein>
    <recommendedName>
        <fullName evidence="6">L-ascorbate oxidase</fullName>
        <ecNumber evidence="5">1.10.3.3</ecNumber>
    </recommendedName>
</protein>
<dbReference type="Gene3D" id="2.60.40.420">
    <property type="entry name" value="Cupredoxins - blue copper proteins"/>
    <property type="match status" value="3"/>
</dbReference>
<dbReference type="CDD" id="cd13893">
    <property type="entry name" value="CuRO_3_AAO"/>
    <property type="match status" value="1"/>
</dbReference>
<accession>A0AAD8LJ41</accession>
<dbReference type="InterPro" id="IPR001117">
    <property type="entry name" value="Cu-oxidase_2nd"/>
</dbReference>
<evidence type="ECO:0000256" key="8">
    <source>
        <dbReference type="ARBA" id="ARBA00022723"/>
    </source>
</evidence>
<evidence type="ECO:0000256" key="9">
    <source>
        <dbReference type="ARBA" id="ARBA00022737"/>
    </source>
</evidence>
<feature type="domain" description="Plastocyanin-like" evidence="18">
    <location>
        <begin position="424"/>
        <end position="554"/>
    </location>
</feature>
<dbReference type="NCBIfam" id="TIGR03388">
    <property type="entry name" value="ascorbase"/>
    <property type="match status" value="1"/>
</dbReference>
<reference evidence="20" key="1">
    <citation type="journal article" date="2023" name="bioRxiv">
        <title>Improved chromosome-level genome assembly for marigold (Tagetes erecta).</title>
        <authorList>
            <person name="Jiang F."/>
            <person name="Yuan L."/>
            <person name="Wang S."/>
            <person name="Wang H."/>
            <person name="Xu D."/>
            <person name="Wang A."/>
            <person name="Fan W."/>
        </authorList>
    </citation>
    <scope>NUCLEOTIDE SEQUENCE</scope>
    <source>
        <strain evidence="20">WSJ</strain>
        <tissue evidence="20">Leaf</tissue>
    </source>
</reference>
<dbReference type="GO" id="GO:0005507">
    <property type="term" value="F:copper ion binding"/>
    <property type="evidence" value="ECO:0007669"/>
    <property type="project" value="InterPro"/>
</dbReference>
<evidence type="ECO:0000256" key="5">
    <source>
        <dbReference type="ARBA" id="ARBA00012301"/>
    </source>
</evidence>
<dbReference type="PANTHER" id="PTHR11709">
    <property type="entry name" value="MULTI-COPPER OXIDASE"/>
    <property type="match status" value="1"/>
</dbReference>
<keyword evidence="13" id="KW-0325">Glycoprotein</keyword>
<dbReference type="GO" id="GO:0008447">
    <property type="term" value="F:L-ascorbate oxidase activity"/>
    <property type="evidence" value="ECO:0007669"/>
    <property type="project" value="UniProtKB-EC"/>
</dbReference>
<keyword evidence="11" id="KW-0186">Copper</keyword>
<dbReference type="FunFam" id="2.60.40.420:FF:000059">
    <property type="entry name" value="L-ascorbate oxidase"/>
    <property type="match status" value="1"/>
</dbReference>
<dbReference type="InterPro" id="IPR011706">
    <property type="entry name" value="Cu-oxidase_C"/>
</dbReference>
<dbReference type="FunFam" id="2.60.40.420:FF:000060">
    <property type="entry name" value="L-ascorbate oxidase"/>
    <property type="match status" value="1"/>
</dbReference>
<evidence type="ECO:0000259" key="18">
    <source>
        <dbReference type="Pfam" id="PF07731"/>
    </source>
</evidence>
<evidence type="ECO:0000313" key="21">
    <source>
        <dbReference type="Proteomes" id="UP001229421"/>
    </source>
</evidence>
<dbReference type="Pfam" id="PF07732">
    <property type="entry name" value="Cu-oxidase_3"/>
    <property type="match status" value="1"/>
</dbReference>
<dbReference type="EMBL" id="JAUHHV010000001">
    <property type="protein sequence ID" value="KAK1440468.1"/>
    <property type="molecule type" value="Genomic_DNA"/>
</dbReference>
<sequence length="582" mass="65177">MALIKLTPFCLLVHLCCFGLFVTNVLGAKARHFKWEVDYKYDAPDCLENVVMTINGQFPGPTIKARAGDTVVVHLTNKLHTEGLVIHWHGIRQLGTPWADGTASISQCPINPGETFVYRFKVDKAGTYFYHGHYGMQRSAGLYGLLIVDVEEGKKEPFQYDGEFNLLLSDWWHTSTHEQEVGLSSNPMRWIGEPQSLLINGRGQYNCSLAGAQNSNGSGQPVCTFRGNEGCAPNILHVMPNKTYRLRVASTTALASLNLAIGNHKMLMVEADGNYIEPFWVNDFDIYSGETYSVLFRTDQRPTDNYWIAVGVRGRQPRTPQGLAILHYQSTTASKLPTLSPPDTPLWNDYARSKSFSNKVLARSGSPNPPRTTHRRIFLLNTQNRINGYTKWAINNVSLTLPPTPYLGSIKHRFTTAFDQKSPPDMFQNTYDIMSPPSNPNSTYGNGVYMLKFNTTIDVILQNANALNANVSEIHPWHLHGHDFWVLGYGEGKFSKKDEAKLNLKNPPLRNTAVIFPYGWTALRFVADNPGVWAFHCHIEPHLHMGMGVVFAEGVHLVENIPNEALSCGLTGKMLMSNKNHN</sequence>
<evidence type="ECO:0000313" key="20">
    <source>
        <dbReference type="EMBL" id="KAK1440468.1"/>
    </source>
</evidence>
<comment type="similarity">
    <text evidence="3">Belongs to the multicopper oxidase family.</text>
</comment>
<dbReference type="PANTHER" id="PTHR11709:SF394">
    <property type="entry name" value="FI03373P-RELATED"/>
    <property type="match status" value="1"/>
</dbReference>
<dbReference type="InterPro" id="IPR002355">
    <property type="entry name" value="Cu_oxidase_Cu_BS"/>
</dbReference>
<dbReference type="PROSITE" id="PS00079">
    <property type="entry name" value="MULTICOPPER_OXIDASE1"/>
    <property type="match status" value="1"/>
</dbReference>
<keyword evidence="16" id="KW-0732">Signal</keyword>
<dbReference type="InterPro" id="IPR033138">
    <property type="entry name" value="Cu_oxidase_CS"/>
</dbReference>
<evidence type="ECO:0000256" key="14">
    <source>
        <dbReference type="ARBA" id="ARBA00048908"/>
    </source>
</evidence>
<feature type="chain" id="PRO_5042154319" description="L-ascorbate oxidase" evidence="16">
    <location>
        <begin position="28"/>
        <end position="582"/>
    </location>
</feature>
<evidence type="ECO:0000256" key="11">
    <source>
        <dbReference type="ARBA" id="ARBA00023008"/>
    </source>
</evidence>
<dbReference type="GO" id="GO:0042542">
    <property type="term" value="P:response to hydrogen peroxide"/>
    <property type="evidence" value="ECO:0007669"/>
    <property type="project" value="UniProtKB-ARBA"/>
</dbReference>
<dbReference type="SUPFAM" id="SSF49503">
    <property type="entry name" value="Cupredoxins"/>
    <property type="match status" value="3"/>
</dbReference>
<evidence type="ECO:0000256" key="7">
    <source>
        <dbReference type="ARBA" id="ARBA00022525"/>
    </source>
</evidence>
<proteinExistence type="inferred from homology"/>
<keyword evidence="21" id="KW-1185">Reference proteome</keyword>
<comment type="subcellular location">
    <subcellularLocation>
        <location evidence="2">Secreted</location>
    </subcellularLocation>
</comment>
<dbReference type="InterPro" id="IPR017760">
    <property type="entry name" value="L-ascorbate_oxidase_pln"/>
</dbReference>
<feature type="signal peptide" evidence="16">
    <location>
        <begin position="1"/>
        <end position="27"/>
    </location>
</feature>
<feature type="domain" description="Plastocyanin-like" evidence="19">
    <location>
        <begin position="37"/>
        <end position="151"/>
    </location>
</feature>
<dbReference type="InterPro" id="IPR034267">
    <property type="entry name" value="CuRO_3_AAO"/>
</dbReference>
<keyword evidence="10" id="KW-0560">Oxidoreductase</keyword>
<dbReference type="EC" id="1.10.3.3" evidence="5"/>
<evidence type="ECO:0000256" key="3">
    <source>
        <dbReference type="ARBA" id="ARBA00010609"/>
    </source>
</evidence>
<gene>
    <name evidence="20" type="ORF">QVD17_06295</name>
</gene>
<evidence type="ECO:0000256" key="2">
    <source>
        <dbReference type="ARBA" id="ARBA00004613"/>
    </source>
</evidence>
<dbReference type="GO" id="GO:0009506">
    <property type="term" value="C:plasmodesma"/>
    <property type="evidence" value="ECO:0007669"/>
    <property type="project" value="TreeGrafter"/>
</dbReference>
<keyword evidence="8" id="KW-0479">Metal-binding</keyword>
<name>A0AAD8LJ41_TARER</name>
<feature type="domain" description="Plastocyanin-like" evidence="17">
    <location>
        <begin position="164"/>
        <end position="330"/>
    </location>
</feature>
<evidence type="ECO:0000256" key="12">
    <source>
        <dbReference type="ARBA" id="ARBA00023157"/>
    </source>
</evidence>
<evidence type="ECO:0000259" key="17">
    <source>
        <dbReference type="Pfam" id="PF00394"/>
    </source>
</evidence>
<comment type="function">
    <text evidence="15">May be involved in a redox system involving ascorbic acid.</text>
</comment>
<dbReference type="InterPro" id="IPR034259">
    <property type="entry name" value="CuRO_1_AAO"/>
</dbReference>